<reference evidence="2" key="1">
    <citation type="submission" date="2020-05" db="EMBL/GenBank/DDBJ databases">
        <title>Mycena genomes resolve the evolution of fungal bioluminescence.</title>
        <authorList>
            <person name="Tsai I.J."/>
        </authorList>
    </citation>
    <scope>NUCLEOTIDE SEQUENCE</scope>
    <source>
        <strain evidence="2">171206Taipei</strain>
    </source>
</reference>
<dbReference type="EMBL" id="JACAZF010000003">
    <property type="protein sequence ID" value="KAF7310187.1"/>
    <property type="molecule type" value="Genomic_DNA"/>
</dbReference>
<keyword evidence="3" id="KW-1185">Reference proteome</keyword>
<proteinExistence type="predicted"/>
<sequence length="313" mass="34664">MCSLPSATFALPQELVDIIVPIVADHSSLKACCLVSRSFCAPAQRRLFASLELLPSSMAWQEDYLALASLDALQTQSPQISGYVRRLTIDLRGPWLADDAFSRVLRRFDRLTTLVLDSELHSIRRLRQPLEWMLLPLPAQAALRHIMAQPTLTSLTLRGIQFAVFSELRDAFEGRTQLRQLLVDNVSLSKLQDDSDPGSNTAGTLLLDSLSIFTEAASFIRHLPTLLHIPALRGMELLLPSKECEDAAGFACDARALRTLTIDLQHQDTLPWTTSGCSTPSRSASTCPLPPKMRARPAGTQDGWTRGRPQQRP</sequence>
<evidence type="ECO:0000256" key="1">
    <source>
        <dbReference type="SAM" id="MobiDB-lite"/>
    </source>
</evidence>
<feature type="region of interest" description="Disordered" evidence="1">
    <location>
        <begin position="271"/>
        <end position="313"/>
    </location>
</feature>
<evidence type="ECO:0000313" key="2">
    <source>
        <dbReference type="EMBL" id="KAF7310187.1"/>
    </source>
</evidence>
<gene>
    <name evidence="2" type="ORF">MIND_00392300</name>
</gene>
<dbReference type="RefSeq" id="XP_037223637.1">
    <property type="nucleotide sequence ID" value="XM_037360752.1"/>
</dbReference>
<dbReference type="AlphaFoldDB" id="A0A8H6W9Y6"/>
<protein>
    <recommendedName>
        <fullName evidence="4">F-box domain-containing protein</fullName>
    </recommendedName>
</protein>
<dbReference type="Proteomes" id="UP000636479">
    <property type="component" value="Unassembled WGS sequence"/>
</dbReference>
<dbReference type="OrthoDB" id="2788229at2759"/>
<accession>A0A8H6W9Y6</accession>
<dbReference type="GeneID" id="59343268"/>
<organism evidence="2 3">
    <name type="scientific">Mycena indigotica</name>
    <dbReference type="NCBI Taxonomy" id="2126181"/>
    <lineage>
        <taxon>Eukaryota</taxon>
        <taxon>Fungi</taxon>
        <taxon>Dikarya</taxon>
        <taxon>Basidiomycota</taxon>
        <taxon>Agaricomycotina</taxon>
        <taxon>Agaricomycetes</taxon>
        <taxon>Agaricomycetidae</taxon>
        <taxon>Agaricales</taxon>
        <taxon>Marasmiineae</taxon>
        <taxon>Mycenaceae</taxon>
        <taxon>Mycena</taxon>
    </lineage>
</organism>
<comment type="caution">
    <text evidence="2">The sequence shown here is derived from an EMBL/GenBank/DDBJ whole genome shotgun (WGS) entry which is preliminary data.</text>
</comment>
<evidence type="ECO:0000313" key="3">
    <source>
        <dbReference type="Proteomes" id="UP000636479"/>
    </source>
</evidence>
<name>A0A8H6W9Y6_9AGAR</name>
<feature type="compositionally biased region" description="Polar residues" evidence="1">
    <location>
        <begin position="271"/>
        <end position="286"/>
    </location>
</feature>
<evidence type="ECO:0008006" key="4">
    <source>
        <dbReference type="Google" id="ProtNLM"/>
    </source>
</evidence>